<evidence type="ECO:0000313" key="5">
    <source>
        <dbReference type="EMBL" id="NNU41040.1"/>
    </source>
</evidence>
<reference evidence="5 6" key="1">
    <citation type="submission" date="2020-02" db="EMBL/GenBank/DDBJ databases">
        <authorList>
            <person name="Sun Q."/>
        </authorList>
    </citation>
    <scope>NUCLEOTIDE SEQUENCE [LARGE SCALE GENOMIC DNA]</scope>
    <source>
        <strain evidence="5 6">CCBAU 03386</strain>
    </source>
</reference>
<feature type="active site" description="Proton acceptor" evidence="1">
    <location>
        <position position="462"/>
    </location>
</feature>
<dbReference type="SUPFAM" id="SSF50494">
    <property type="entry name" value="Trypsin-like serine proteases"/>
    <property type="match status" value="1"/>
</dbReference>
<feature type="domain" description="DNA/RNA non-specific endonuclease/pyrophosphatase/phosphodiesterase" evidence="4">
    <location>
        <begin position="393"/>
        <end position="624"/>
    </location>
</feature>
<evidence type="ECO:0000256" key="1">
    <source>
        <dbReference type="PIRSR" id="PIRSR640255-1"/>
    </source>
</evidence>
<dbReference type="InterPro" id="IPR040255">
    <property type="entry name" value="Non-specific_endonuclease"/>
</dbReference>
<dbReference type="GO" id="GO:0046872">
    <property type="term" value="F:metal ion binding"/>
    <property type="evidence" value="ECO:0007669"/>
    <property type="project" value="UniProtKB-KW"/>
</dbReference>
<dbReference type="Pfam" id="PF13365">
    <property type="entry name" value="Trypsin_2"/>
    <property type="match status" value="1"/>
</dbReference>
<dbReference type="InterPro" id="IPR020821">
    <property type="entry name" value="ENPP1-3/EXOG-like_nuc-like"/>
</dbReference>
<keyword evidence="6" id="KW-1185">Reference proteome</keyword>
<evidence type="ECO:0000259" key="4">
    <source>
        <dbReference type="SMART" id="SM00892"/>
    </source>
</evidence>
<gene>
    <name evidence="5" type="ORF">G9X64_32095</name>
</gene>
<dbReference type="SMART" id="SM00477">
    <property type="entry name" value="NUC"/>
    <property type="match status" value="1"/>
</dbReference>
<dbReference type="InterPro" id="IPR001604">
    <property type="entry name" value="Endo_G_ENPP1-like_dom"/>
</dbReference>
<dbReference type="AlphaFoldDB" id="A0A7Y3SCL6"/>
<dbReference type="InterPro" id="IPR009003">
    <property type="entry name" value="Peptidase_S1_PA"/>
</dbReference>
<dbReference type="PANTHER" id="PTHR13966:SF5">
    <property type="entry name" value="ENDONUCLEASE G, MITOCHONDRIAL"/>
    <property type="match status" value="1"/>
</dbReference>
<dbReference type="GO" id="GO:0004519">
    <property type="term" value="F:endonuclease activity"/>
    <property type="evidence" value="ECO:0007669"/>
    <property type="project" value="TreeGrafter"/>
</dbReference>
<feature type="domain" description="ENPP1-3/EXOG-like endonuclease/phosphodiesterase" evidence="3">
    <location>
        <begin position="394"/>
        <end position="624"/>
    </location>
</feature>
<dbReference type="GO" id="GO:0003676">
    <property type="term" value="F:nucleic acid binding"/>
    <property type="evidence" value="ECO:0007669"/>
    <property type="project" value="InterPro"/>
</dbReference>
<dbReference type="InterPro" id="IPR044925">
    <property type="entry name" value="His-Me_finger_sf"/>
</dbReference>
<evidence type="ECO:0000256" key="2">
    <source>
        <dbReference type="PIRSR" id="PIRSR640255-2"/>
    </source>
</evidence>
<keyword evidence="2" id="KW-0479">Metal-binding</keyword>
<dbReference type="PANTHER" id="PTHR13966">
    <property type="entry name" value="ENDONUCLEASE RELATED"/>
    <property type="match status" value="1"/>
</dbReference>
<dbReference type="InterPro" id="IPR043504">
    <property type="entry name" value="Peptidase_S1_PA_chymotrypsin"/>
</dbReference>
<evidence type="ECO:0000259" key="3">
    <source>
        <dbReference type="SMART" id="SM00477"/>
    </source>
</evidence>
<dbReference type="Proteomes" id="UP000519972">
    <property type="component" value="Unassembled WGS sequence"/>
</dbReference>
<dbReference type="RefSeq" id="WP_171378194.1">
    <property type="nucleotide sequence ID" value="NZ_JABFCN010000062.1"/>
</dbReference>
<name>A0A7Y3SCL6_9HYPH</name>
<dbReference type="Gene3D" id="2.40.10.10">
    <property type="entry name" value="Trypsin-like serine proteases"/>
    <property type="match status" value="2"/>
</dbReference>
<organism evidence="5 6">
    <name type="scientific">Rhizobium sophorae</name>
    <dbReference type="NCBI Taxonomy" id="1535242"/>
    <lineage>
        <taxon>Bacteria</taxon>
        <taxon>Pseudomonadati</taxon>
        <taxon>Pseudomonadota</taxon>
        <taxon>Alphaproteobacteria</taxon>
        <taxon>Hyphomicrobiales</taxon>
        <taxon>Rhizobiaceae</taxon>
        <taxon>Rhizobium/Agrobacterium group</taxon>
        <taxon>Rhizobium</taxon>
    </lineage>
</organism>
<dbReference type="Pfam" id="PF01223">
    <property type="entry name" value="Endonuclease_NS"/>
    <property type="match status" value="1"/>
</dbReference>
<dbReference type="GO" id="GO:0016787">
    <property type="term" value="F:hydrolase activity"/>
    <property type="evidence" value="ECO:0007669"/>
    <property type="project" value="InterPro"/>
</dbReference>
<dbReference type="Gene3D" id="3.40.570.10">
    <property type="entry name" value="Extracellular Endonuclease, subunit A"/>
    <property type="match status" value="1"/>
</dbReference>
<feature type="binding site" evidence="2">
    <location>
        <position position="499"/>
    </location>
    <ligand>
        <name>Mg(2+)</name>
        <dbReference type="ChEBI" id="CHEBI:18420"/>
        <note>catalytic</note>
    </ligand>
</feature>
<comment type="caution">
    <text evidence="5">The sequence shown here is derived from an EMBL/GenBank/DDBJ whole genome shotgun (WGS) entry which is preliminary data.</text>
</comment>
<proteinExistence type="predicted"/>
<sequence length="646" mass="72025">MSGQKNFTLGRRDLLTTTDQKLSKAMAEANASSRALAVTANTAPAVEPAERLAIRRDLLEPPQADPTGFERIIGKSDLTSINYLERGKRASMAVCRIRVPSPGGEWYGTGFLVGPRLLMTNAHVLGSEIEAGQAEAEFGYEHDVDGVLGTPIQFNLMPHEIFFSDPQADVTFVSVAPVSEKGVPLERFGWLSLLPLSGKAVEGEWVTIIQHPGGGPKQISIRSNQVVNLKIPGRNLDAFIHYRTDTEPGSSGSPVLNDQWQVVALHHKAVAAPRDTAKPEAPIKWIGNEGVRISAIFRLLERRRLENDHALRVLDRLERALGFTPMVPEISTTSSEVLEADGKPYKPTRWAKQNTVYGYDPDFLSERLSLEQIIAPVKAQAAPLLSGTGVELVYNKFSVIMHADRKFALITAVNINGSELRHPGDRPGSFRRDARIADEYQPDGEFYEKAKGNDKVQFSRGHLVRRFDPAWGGSLEEARNGDEDSFHYTNAAPQFQAYNNVDWGDLEDYVLNQTQLTERKVTVLQGPIYRPDDPPYGKERKGGPWKIPLSFWKIAVVQKTATNVSAAAFIVGQTQYVDALYEAKVFKALAPYRFEELRTRKIQTTIATIERETGLNFERIRPFDAHDSLESTRRTRWISSVNDILI</sequence>
<dbReference type="SMART" id="SM00892">
    <property type="entry name" value="Endonuclease_NS"/>
    <property type="match status" value="1"/>
</dbReference>
<protein>
    <submittedName>
        <fullName evidence="5">Peptidase</fullName>
    </submittedName>
</protein>
<dbReference type="InterPro" id="IPR044929">
    <property type="entry name" value="DNA/RNA_non-sp_Endonuclease_sf"/>
</dbReference>
<accession>A0A7Y3SCL6</accession>
<dbReference type="SUPFAM" id="SSF54060">
    <property type="entry name" value="His-Me finger endonucleases"/>
    <property type="match status" value="1"/>
</dbReference>
<dbReference type="EMBL" id="JABFCN010000062">
    <property type="protein sequence ID" value="NNU41040.1"/>
    <property type="molecule type" value="Genomic_DNA"/>
</dbReference>
<evidence type="ECO:0000313" key="6">
    <source>
        <dbReference type="Proteomes" id="UP000519972"/>
    </source>
</evidence>